<dbReference type="InterPro" id="IPR029058">
    <property type="entry name" value="AB_hydrolase_fold"/>
</dbReference>
<keyword evidence="2" id="KW-0732">Signal</keyword>
<dbReference type="InterPro" id="IPR001375">
    <property type="entry name" value="Peptidase_S9_cat"/>
</dbReference>
<dbReference type="SUPFAM" id="SSF53474">
    <property type="entry name" value="alpha/beta-Hydrolases"/>
    <property type="match status" value="1"/>
</dbReference>
<dbReference type="GO" id="GO:0004252">
    <property type="term" value="F:serine-type endopeptidase activity"/>
    <property type="evidence" value="ECO:0007669"/>
    <property type="project" value="TreeGrafter"/>
</dbReference>
<dbReference type="Proteomes" id="UP000001887">
    <property type="component" value="Chromosome"/>
</dbReference>
<dbReference type="EMBL" id="CP001848">
    <property type="protein sequence ID" value="ADB19410.1"/>
    <property type="molecule type" value="Genomic_DNA"/>
</dbReference>
<feature type="domain" description="Peptidase S9 prolyl oligopeptidase catalytic" evidence="3">
    <location>
        <begin position="452"/>
        <end position="665"/>
    </location>
</feature>
<dbReference type="PANTHER" id="PTHR42776:SF27">
    <property type="entry name" value="DIPEPTIDYL PEPTIDASE FAMILY MEMBER 6"/>
    <property type="match status" value="1"/>
</dbReference>
<dbReference type="InterPro" id="IPR011042">
    <property type="entry name" value="6-blade_b-propeller_TolB-like"/>
</dbReference>
<evidence type="ECO:0000259" key="3">
    <source>
        <dbReference type="Pfam" id="PF00326"/>
    </source>
</evidence>
<evidence type="ECO:0000256" key="1">
    <source>
        <dbReference type="ARBA" id="ARBA00022801"/>
    </source>
</evidence>
<dbReference type="KEGG" id="psl:Psta_4769"/>
<keyword evidence="5" id="KW-1185">Reference proteome</keyword>
<reference evidence="4 5" key="1">
    <citation type="journal article" date="2009" name="Stand. Genomic Sci.">
        <title>Complete genome sequence of Pirellula staleyi type strain (ATCC 27377).</title>
        <authorList>
            <person name="Clum A."/>
            <person name="Tindall B.J."/>
            <person name="Sikorski J."/>
            <person name="Ivanova N."/>
            <person name="Mavrommatis K."/>
            <person name="Lucas S."/>
            <person name="Glavina del Rio T."/>
            <person name="Nolan M."/>
            <person name="Chen F."/>
            <person name="Tice H."/>
            <person name="Pitluck S."/>
            <person name="Cheng J.F."/>
            <person name="Chertkov O."/>
            <person name="Brettin T."/>
            <person name="Han C."/>
            <person name="Detter J.C."/>
            <person name="Kuske C."/>
            <person name="Bruce D."/>
            <person name="Goodwin L."/>
            <person name="Ovchinikova G."/>
            <person name="Pati A."/>
            <person name="Mikhailova N."/>
            <person name="Chen A."/>
            <person name="Palaniappan K."/>
            <person name="Land M."/>
            <person name="Hauser L."/>
            <person name="Chang Y.J."/>
            <person name="Jeffries C.D."/>
            <person name="Chain P."/>
            <person name="Rohde M."/>
            <person name="Goker M."/>
            <person name="Bristow J."/>
            <person name="Eisen J.A."/>
            <person name="Markowitz V."/>
            <person name="Hugenholtz P."/>
            <person name="Kyrpides N.C."/>
            <person name="Klenk H.P."/>
            <person name="Lapidus A."/>
        </authorList>
    </citation>
    <scope>NUCLEOTIDE SEQUENCE [LARGE SCALE GENOMIC DNA]</scope>
    <source>
        <strain evidence="5">ATCC 27377 / DSM 6068 / ICPB 4128</strain>
    </source>
</reference>
<dbReference type="Gene3D" id="2.120.10.30">
    <property type="entry name" value="TolB, C-terminal domain"/>
    <property type="match status" value="1"/>
</dbReference>
<dbReference type="AlphaFoldDB" id="D2R8W0"/>
<sequence precursor="true">MKAQLARHLTVSLVTLLALAATSLADDAAAVSKDTAKKVGPVTKTYNSIDDVPLVPRAKFFGNPEKARPRLSPDGKQIAYVAPVEGVLNVWVGPADDLAKAKPVTLDKHRGVTSFFWAYTSQHLLYTQDKNGDEDDHLYSITLATGDIKDLTPIEKISATVEGVSEKFPEEILVGINDRGERHYHDIYKINLVTGEKKLLLENPGLAGFMIDDDYKVRFALNYTPDAGQMYYKPDATEGWKEWMKIDALDAMTTSPAGFDKTGEKLYMLDSRGRNTAALKVVDLKTGEEKLVAASEKADLSGALTHPTEKTIQAVSFTYARTEWQILDESIRGDLDYLKTVADGELQITSRTLDDSRWTVAYLMDNGPVRFYLYDRKPTKKATFLFTSNRALEELPLVKMHPQVIKSRDGLELVSYLTLPAWSDPDGDGRPNQPLPLVLNVHGGPWARDEWGYDPEHQLFANRGYAVLAVNYRGSTGFGKTFINAGDREWAGKMHDDLIDAVNWAVENKIADKSKICISGGSYGGYATLVGLTITPDVFVCGVDIVGPSSLVTLLENPPPYWMPFMPVMKRRVGDHTTDEGRAFLLSRSPLTMVEKITKPLLIAQGANDPRVKQAEADQIVKAMNDKKIPVTYVLFKDEGHGFARPQNRFAFYAITEAFLAEHLDGRYEPIGNAFDGASFVVPSGKEGAKGLLQALEALPKAEATKP</sequence>
<dbReference type="Gene3D" id="3.40.50.1820">
    <property type="entry name" value="alpha/beta hydrolase"/>
    <property type="match status" value="1"/>
</dbReference>
<dbReference type="eggNOG" id="COG1506">
    <property type="taxonomic scope" value="Bacteria"/>
</dbReference>
<evidence type="ECO:0000256" key="2">
    <source>
        <dbReference type="SAM" id="SignalP"/>
    </source>
</evidence>
<dbReference type="GO" id="GO:0006508">
    <property type="term" value="P:proteolysis"/>
    <property type="evidence" value="ECO:0007669"/>
    <property type="project" value="InterPro"/>
</dbReference>
<organism evidence="4 5">
    <name type="scientific">Pirellula staleyi (strain ATCC 27377 / DSM 6068 / ICPB 4128)</name>
    <name type="common">Pirella staleyi</name>
    <dbReference type="NCBI Taxonomy" id="530564"/>
    <lineage>
        <taxon>Bacteria</taxon>
        <taxon>Pseudomonadati</taxon>
        <taxon>Planctomycetota</taxon>
        <taxon>Planctomycetia</taxon>
        <taxon>Pirellulales</taxon>
        <taxon>Pirellulaceae</taxon>
        <taxon>Pirellula</taxon>
    </lineage>
</organism>
<accession>D2R8W0</accession>
<dbReference type="STRING" id="530564.Psta_4769"/>
<name>D2R8W0_PIRSD</name>
<dbReference type="Pfam" id="PF00326">
    <property type="entry name" value="Peptidase_S9"/>
    <property type="match status" value="1"/>
</dbReference>
<evidence type="ECO:0000313" key="4">
    <source>
        <dbReference type="EMBL" id="ADB19410.1"/>
    </source>
</evidence>
<dbReference type="HOGENOM" id="CLU_008615_3_1_0"/>
<protein>
    <submittedName>
        <fullName evidence="4">Peptidase S9 prolyl oligopeptidase active site domain protein</fullName>
    </submittedName>
</protein>
<keyword evidence="1" id="KW-0378">Hydrolase</keyword>
<evidence type="ECO:0000313" key="5">
    <source>
        <dbReference type="Proteomes" id="UP000001887"/>
    </source>
</evidence>
<feature type="chain" id="PRO_5003034800" evidence="2">
    <location>
        <begin position="21"/>
        <end position="707"/>
    </location>
</feature>
<dbReference type="OrthoDB" id="108903at2"/>
<proteinExistence type="predicted"/>
<gene>
    <name evidence="4" type="ordered locus">Psta_4769</name>
</gene>
<dbReference type="SUPFAM" id="SSF69304">
    <property type="entry name" value="Tricorn protease N-terminal domain"/>
    <property type="match status" value="1"/>
</dbReference>
<feature type="signal peptide" evidence="2">
    <location>
        <begin position="1"/>
        <end position="20"/>
    </location>
</feature>
<dbReference type="PANTHER" id="PTHR42776">
    <property type="entry name" value="SERINE PEPTIDASE S9 FAMILY MEMBER"/>
    <property type="match status" value="1"/>
</dbReference>